<feature type="transmembrane region" description="Helical" evidence="1">
    <location>
        <begin position="7"/>
        <end position="25"/>
    </location>
</feature>
<sequence>MISKKNKFFSLLIFYIIFAGYFWYLDKFEFQK</sequence>
<dbReference type="AlphaFoldDB" id="W0F838"/>
<organism evidence="2 3">
    <name type="scientific">Niabella soli DSM 19437</name>
    <dbReference type="NCBI Taxonomy" id="929713"/>
    <lineage>
        <taxon>Bacteria</taxon>
        <taxon>Pseudomonadati</taxon>
        <taxon>Bacteroidota</taxon>
        <taxon>Chitinophagia</taxon>
        <taxon>Chitinophagales</taxon>
        <taxon>Chitinophagaceae</taxon>
        <taxon>Niabella</taxon>
    </lineage>
</organism>
<keyword evidence="1" id="KW-1133">Transmembrane helix</keyword>
<keyword evidence="1" id="KW-0812">Transmembrane</keyword>
<dbReference type="KEGG" id="nso:NIASO_11360"/>
<evidence type="ECO:0000256" key="1">
    <source>
        <dbReference type="SAM" id="Phobius"/>
    </source>
</evidence>
<keyword evidence="1" id="KW-0472">Membrane</keyword>
<name>W0F838_9BACT</name>
<reference evidence="2 3" key="1">
    <citation type="submission" date="2013-12" db="EMBL/GenBank/DDBJ databases">
        <authorList>
            <consortium name="DOE Joint Genome Institute"/>
            <person name="Eisen J."/>
            <person name="Huntemann M."/>
            <person name="Han J."/>
            <person name="Chen A."/>
            <person name="Kyrpides N."/>
            <person name="Mavromatis K."/>
            <person name="Markowitz V."/>
            <person name="Palaniappan K."/>
            <person name="Ivanova N."/>
            <person name="Schaumberg A."/>
            <person name="Pati A."/>
            <person name="Liolios K."/>
            <person name="Nordberg H.P."/>
            <person name="Cantor M.N."/>
            <person name="Hua S.X."/>
            <person name="Woyke T."/>
        </authorList>
    </citation>
    <scope>NUCLEOTIDE SEQUENCE [LARGE SCALE GENOMIC DNA]</scope>
    <source>
        <strain evidence="3">DSM 19437</strain>
    </source>
</reference>
<keyword evidence="3" id="KW-1185">Reference proteome</keyword>
<accession>W0F838</accession>
<evidence type="ECO:0000313" key="3">
    <source>
        <dbReference type="Proteomes" id="UP000003586"/>
    </source>
</evidence>
<gene>
    <name evidence="2" type="ORF">NIASO_11360</name>
</gene>
<protein>
    <submittedName>
        <fullName evidence="2">Uncharacterized protein</fullName>
    </submittedName>
</protein>
<proteinExistence type="predicted"/>
<dbReference type="EMBL" id="CP007035">
    <property type="protein sequence ID" value="AHF17629.1"/>
    <property type="molecule type" value="Genomic_DNA"/>
</dbReference>
<evidence type="ECO:0000313" key="2">
    <source>
        <dbReference type="EMBL" id="AHF17629.1"/>
    </source>
</evidence>
<dbReference type="Proteomes" id="UP000003586">
    <property type="component" value="Chromosome"/>
</dbReference>
<dbReference type="HOGENOM" id="CLU_3390449_0_0_10"/>